<reference evidence="1" key="1">
    <citation type="submission" date="2013-05" db="EMBL/GenBank/DDBJ databases">
        <authorList>
            <person name="Yim A.K.Y."/>
            <person name="Chan T.F."/>
            <person name="Ji K.M."/>
            <person name="Liu X.Y."/>
            <person name="Zhou J.W."/>
            <person name="Li R.Q."/>
            <person name="Yang K.Y."/>
            <person name="Li J."/>
            <person name="Li M."/>
            <person name="Law P.T.W."/>
            <person name="Wu Y.L."/>
            <person name="Cai Z.L."/>
            <person name="Qin H."/>
            <person name="Bao Y."/>
            <person name="Leung R.K.K."/>
            <person name="Ng P.K.S."/>
            <person name="Zou J."/>
            <person name="Zhong X.J."/>
            <person name="Ran P.X."/>
            <person name="Zhong N.S."/>
            <person name="Liu Z.G."/>
            <person name="Tsui S.K.W."/>
        </authorList>
    </citation>
    <scope>NUCLEOTIDE SEQUENCE</scope>
    <source>
        <strain evidence="1">Derf</strain>
        <tissue evidence="1">Whole organism</tissue>
    </source>
</reference>
<sequence length="134" mass="15576">MSDDLSKRRALRIKITKASRQLIVLSLEQLLSLQYEYDIVSELCLLENQQDYDEQRSKDDLYKQKIEALIAFEQKKAAKSLMLKCAEKLSDIWILDSGCTSHTTIDKNLLMDQEDKQIEFELANGNTITSEKNW</sequence>
<keyword evidence="2" id="KW-1185">Reference proteome</keyword>
<dbReference type="EMBL" id="ASGP02000008">
    <property type="protein sequence ID" value="KAH9494367.1"/>
    <property type="molecule type" value="Genomic_DNA"/>
</dbReference>
<comment type="caution">
    <text evidence="1">The sequence shown here is derived from an EMBL/GenBank/DDBJ whole genome shotgun (WGS) entry which is preliminary data.</text>
</comment>
<evidence type="ECO:0000313" key="1">
    <source>
        <dbReference type="EMBL" id="KAH9494367.1"/>
    </source>
</evidence>
<reference evidence="1" key="2">
    <citation type="journal article" date="2022" name="Res Sq">
        <title>Comparative Genomics Reveals Insights into the Divergent Evolution of Astigmatic Mites and Household Pest Adaptations.</title>
        <authorList>
            <person name="Xiong Q."/>
            <person name="Wan A.T.-Y."/>
            <person name="Liu X.-Y."/>
            <person name="Fung C.S.-H."/>
            <person name="Xiao X."/>
            <person name="Malainual N."/>
            <person name="Hou J."/>
            <person name="Wang L."/>
            <person name="Wang M."/>
            <person name="Yang K."/>
            <person name="Cui Y."/>
            <person name="Leung E."/>
            <person name="Nong W."/>
            <person name="Shin S.-K."/>
            <person name="Au S."/>
            <person name="Jeong K.Y."/>
            <person name="Chew F.T."/>
            <person name="Hui J."/>
            <person name="Leung T.F."/>
            <person name="Tungtrongchitr A."/>
            <person name="Zhong N."/>
            <person name="Liu Z."/>
            <person name="Tsui S."/>
        </authorList>
    </citation>
    <scope>NUCLEOTIDE SEQUENCE</scope>
    <source>
        <strain evidence="1">Derf</strain>
        <tissue evidence="1">Whole organism</tissue>
    </source>
</reference>
<organism evidence="1 2">
    <name type="scientific">Dermatophagoides farinae</name>
    <name type="common">American house dust mite</name>
    <dbReference type="NCBI Taxonomy" id="6954"/>
    <lineage>
        <taxon>Eukaryota</taxon>
        <taxon>Metazoa</taxon>
        <taxon>Ecdysozoa</taxon>
        <taxon>Arthropoda</taxon>
        <taxon>Chelicerata</taxon>
        <taxon>Arachnida</taxon>
        <taxon>Acari</taxon>
        <taxon>Acariformes</taxon>
        <taxon>Sarcoptiformes</taxon>
        <taxon>Astigmata</taxon>
        <taxon>Psoroptidia</taxon>
        <taxon>Analgoidea</taxon>
        <taxon>Pyroglyphidae</taxon>
        <taxon>Dermatophagoidinae</taxon>
        <taxon>Dermatophagoides</taxon>
    </lineage>
</organism>
<proteinExistence type="predicted"/>
<gene>
    <name evidence="1" type="ORF">DERF_015057</name>
</gene>
<protein>
    <submittedName>
        <fullName evidence="1">Uncharacterized protein</fullName>
    </submittedName>
</protein>
<name>A0A922L1V0_DERFA</name>
<dbReference type="AlphaFoldDB" id="A0A922L1V0"/>
<dbReference type="Proteomes" id="UP000790347">
    <property type="component" value="Unassembled WGS sequence"/>
</dbReference>
<accession>A0A922L1V0</accession>
<evidence type="ECO:0000313" key="2">
    <source>
        <dbReference type="Proteomes" id="UP000790347"/>
    </source>
</evidence>